<gene>
    <name evidence="1" type="ORF">TKK_007733</name>
</gene>
<reference evidence="1 2" key="1">
    <citation type="journal article" date="2024" name="bioRxiv">
        <title>A reference genome for Trichogramma kaykai: A tiny desert-dwelling parasitoid wasp with competing sex-ratio distorters.</title>
        <authorList>
            <person name="Culotta J."/>
            <person name="Lindsey A.R."/>
        </authorList>
    </citation>
    <scope>NUCLEOTIDE SEQUENCE [LARGE SCALE GENOMIC DNA]</scope>
    <source>
        <strain evidence="1 2">KSX58</strain>
    </source>
</reference>
<organism evidence="1 2">
    <name type="scientific">Trichogramma kaykai</name>
    <dbReference type="NCBI Taxonomy" id="54128"/>
    <lineage>
        <taxon>Eukaryota</taxon>
        <taxon>Metazoa</taxon>
        <taxon>Ecdysozoa</taxon>
        <taxon>Arthropoda</taxon>
        <taxon>Hexapoda</taxon>
        <taxon>Insecta</taxon>
        <taxon>Pterygota</taxon>
        <taxon>Neoptera</taxon>
        <taxon>Endopterygota</taxon>
        <taxon>Hymenoptera</taxon>
        <taxon>Apocrita</taxon>
        <taxon>Proctotrupomorpha</taxon>
        <taxon>Chalcidoidea</taxon>
        <taxon>Trichogrammatidae</taxon>
        <taxon>Trichogramma</taxon>
    </lineage>
</organism>
<name>A0ABD2WZN3_9HYME</name>
<keyword evidence="2" id="KW-1185">Reference proteome</keyword>
<protein>
    <submittedName>
        <fullName evidence="1">Uncharacterized protein</fullName>
    </submittedName>
</protein>
<accession>A0ABD2WZN3</accession>
<dbReference type="AlphaFoldDB" id="A0ABD2WZN3"/>
<dbReference type="Proteomes" id="UP001627154">
    <property type="component" value="Unassembled WGS sequence"/>
</dbReference>
<proteinExistence type="predicted"/>
<dbReference type="EMBL" id="JBJJXI010000059">
    <property type="protein sequence ID" value="KAL3398596.1"/>
    <property type="molecule type" value="Genomic_DNA"/>
</dbReference>
<sequence length="85" mass="9642">MEVNNSIERGMRKKCYVGLISLKLMNHRSKPQKPRTGLPRSTSKRISCNSNKYSSCLLILYLCTSTALPRLQNFALTYIVSISSM</sequence>
<comment type="caution">
    <text evidence="1">The sequence shown here is derived from an EMBL/GenBank/DDBJ whole genome shotgun (WGS) entry which is preliminary data.</text>
</comment>
<evidence type="ECO:0000313" key="1">
    <source>
        <dbReference type="EMBL" id="KAL3398596.1"/>
    </source>
</evidence>
<evidence type="ECO:0000313" key="2">
    <source>
        <dbReference type="Proteomes" id="UP001627154"/>
    </source>
</evidence>